<dbReference type="AlphaFoldDB" id="A0A8T0GSY7"/>
<gene>
    <name evidence="3" type="ORF">KC19_9G171000</name>
</gene>
<evidence type="ECO:0000259" key="2">
    <source>
        <dbReference type="Pfam" id="PF09994"/>
    </source>
</evidence>
<proteinExistence type="predicted"/>
<evidence type="ECO:0000313" key="4">
    <source>
        <dbReference type="Proteomes" id="UP000822688"/>
    </source>
</evidence>
<accession>A0A8T0GSY7</accession>
<sequence>MWLLIGTEGRINLGAASVLLLVGKLVSLVDSGHKRKKATMEETNGGTPQPLKKVMLFCDGTWCGQLTRTTTNVKILADAMAGRNTVVTGVPFENGRIVGCYFDGEGVQGGFADYILDGSLGGKIKEDCLNGYKFIMDEFEKSNGKCEAWLIGLSRGSYTVRCVGGMINNCGLISRQVITDHFAALGHGPPSDKDMDDVIGSAYAYYRDRSDKYTPTSTYMMKWKEHHSRKAERPPVKFMGLFETVGALGIPSLNPGSGVDYYGELNFYGKAEEGVSAVSGEVERVYQALAVHDRCSVFNPCHVKRDKLNGDFVYNKEPYNLDIDYKTEELWFPGAHYDLGRQKFMFYKSPSVLPPDPLGMIIRFQWMNLITEIASNLVQRGVSFGSTRVLRIPDIHPNYEYSNAVLNWMIGKMAETDAVEFGSLHEVMNKDVVTHPKQDSLWERLFNWVTLKPVPLKNDAYDHLVDNAYLGFDLVPFAHRFLVGLLDRYILMDRRILDPPPPAEPGQPPAPPVRFHRPEILLKADPRSYRSRSYDSYKLELESQNRDVLLVDE</sequence>
<dbReference type="PANTHER" id="PTHR33840">
    <property type="match status" value="1"/>
</dbReference>
<comment type="caution">
    <text evidence="3">The sequence shown here is derived from an EMBL/GenBank/DDBJ whole genome shotgun (WGS) entry which is preliminary data.</text>
</comment>
<organism evidence="3 4">
    <name type="scientific">Ceratodon purpureus</name>
    <name type="common">Fire moss</name>
    <name type="synonym">Dicranum purpureum</name>
    <dbReference type="NCBI Taxonomy" id="3225"/>
    <lineage>
        <taxon>Eukaryota</taxon>
        <taxon>Viridiplantae</taxon>
        <taxon>Streptophyta</taxon>
        <taxon>Embryophyta</taxon>
        <taxon>Bryophyta</taxon>
        <taxon>Bryophytina</taxon>
        <taxon>Bryopsida</taxon>
        <taxon>Dicranidae</taxon>
        <taxon>Pseudoditrichales</taxon>
        <taxon>Ditrichaceae</taxon>
        <taxon>Ceratodon</taxon>
    </lineage>
</organism>
<evidence type="ECO:0000313" key="3">
    <source>
        <dbReference type="EMBL" id="KAG0562786.1"/>
    </source>
</evidence>
<dbReference type="Pfam" id="PF09994">
    <property type="entry name" value="T6SS_Tle1-like_cat"/>
    <property type="match status" value="1"/>
</dbReference>
<keyword evidence="4" id="KW-1185">Reference proteome</keyword>
<evidence type="ECO:0000256" key="1">
    <source>
        <dbReference type="SAM" id="MobiDB-lite"/>
    </source>
</evidence>
<feature type="region of interest" description="Disordered" evidence="1">
    <location>
        <begin position="500"/>
        <end position="519"/>
    </location>
</feature>
<dbReference type="EMBL" id="CM026430">
    <property type="protein sequence ID" value="KAG0562786.1"/>
    <property type="molecule type" value="Genomic_DNA"/>
</dbReference>
<protein>
    <recommendedName>
        <fullName evidence="2">T6SS Phospholipase effector Tle1-like catalytic domain-containing protein</fullName>
    </recommendedName>
</protein>
<feature type="domain" description="T6SS Phospholipase effector Tle1-like catalytic" evidence="2">
    <location>
        <begin position="52"/>
        <end position="340"/>
    </location>
</feature>
<reference evidence="3" key="1">
    <citation type="submission" date="2020-06" db="EMBL/GenBank/DDBJ databases">
        <title>WGS assembly of Ceratodon purpureus strain R40.</title>
        <authorList>
            <person name="Carey S.B."/>
            <person name="Jenkins J."/>
            <person name="Shu S."/>
            <person name="Lovell J.T."/>
            <person name="Sreedasyam A."/>
            <person name="Maumus F."/>
            <person name="Tiley G.P."/>
            <person name="Fernandez-Pozo N."/>
            <person name="Barry K."/>
            <person name="Chen C."/>
            <person name="Wang M."/>
            <person name="Lipzen A."/>
            <person name="Daum C."/>
            <person name="Saski C.A."/>
            <person name="Payton A.C."/>
            <person name="Mcbreen J.C."/>
            <person name="Conrad R.E."/>
            <person name="Kollar L.M."/>
            <person name="Olsson S."/>
            <person name="Huttunen S."/>
            <person name="Landis J.B."/>
            <person name="Wickett N.J."/>
            <person name="Johnson M.G."/>
            <person name="Rensing S.A."/>
            <person name="Grimwood J."/>
            <person name="Schmutz J."/>
            <person name="Mcdaniel S.F."/>
        </authorList>
    </citation>
    <scope>NUCLEOTIDE SEQUENCE</scope>
    <source>
        <strain evidence="3">R40</strain>
    </source>
</reference>
<feature type="compositionally biased region" description="Pro residues" evidence="1">
    <location>
        <begin position="500"/>
        <end position="512"/>
    </location>
</feature>
<name>A0A8T0GSY7_CERPU</name>
<dbReference type="InterPro" id="IPR018712">
    <property type="entry name" value="Tle1-like_cat"/>
</dbReference>
<dbReference type="Proteomes" id="UP000822688">
    <property type="component" value="Chromosome 9"/>
</dbReference>
<dbReference type="PANTHER" id="PTHR33840:SF1">
    <property type="entry name" value="TLE1 PHOSPHOLIPASE DOMAIN-CONTAINING PROTEIN"/>
    <property type="match status" value="1"/>
</dbReference>